<feature type="coiled-coil region" evidence="10">
    <location>
        <begin position="245"/>
        <end position="308"/>
    </location>
</feature>
<protein>
    <recommendedName>
        <fullName evidence="9">Membrane fusion protein (MFP) family protein</fullName>
    </recommendedName>
</protein>
<dbReference type="PRINTS" id="PR01490">
    <property type="entry name" value="RTXTOXIND"/>
</dbReference>
<evidence type="ECO:0000256" key="1">
    <source>
        <dbReference type="ARBA" id="ARBA00004377"/>
    </source>
</evidence>
<feature type="coiled-coil region" evidence="10">
    <location>
        <begin position="126"/>
        <end position="213"/>
    </location>
</feature>
<keyword evidence="5 9" id="KW-0997">Cell inner membrane</keyword>
<evidence type="ECO:0000256" key="5">
    <source>
        <dbReference type="ARBA" id="ARBA00022519"/>
    </source>
</evidence>
<keyword evidence="7 9" id="KW-1133">Transmembrane helix</keyword>
<dbReference type="SUPFAM" id="SSF111369">
    <property type="entry name" value="HlyD-like secretion proteins"/>
    <property type="match status" value="1"/>
</dbReference>
<keyword evidence="6 9" id="KW-0812">Transmembrane</keyword>
<dbReference type="InterPro" id="IPR050739">
    <property type="entry name" value="MFP"/>
</dbReference>
<evidence type="ECO:0000256" key="7">
    <source>
        <dbReference type="ARBA" id="ARBA00022989"/>
    </source>
</evidence>
<dbReference type="PANTHER" id="PTHR30386">
    <property type="entry name" value="MEMBRANE FUSION SUBUNIT OF EMRAB-TOLC MULTIDRUG EFFLUX PUMP"/>
    <property type="match status" value="1"/>
</dbReference>
<dbReference type="NCBIfam" id="TIGR01843">
    <property type="entry name" value="type_I_hlyD"/>
    <property type="match status" value="1"/>
</dbReference>
<name>A0ABQ1KLI1_9GAMM</name>
<dbReference type="Gene3D" id="2.40.30.170">
    <property type="match status" value="1"/>
</dbReference>
<evidence type="ECO:0000259" key="12">
    <source>
        <dbReference type="Pfam" id="PF26002"/>
    </source>
</evidence>
<evidence type="ECO:0000256" key="3">
    <source>
        <dbReference type="ARBA" id="ARBA00022448"/>
    </source>
</evidence>
<feature type="domain" description="Multidrug resistance protein MdtA-like barrel-sandwich hybrid" evidence="11">
    <location>
        <begin position="95"/>
        <end position="343"/>
    </location>
</feature>
<dbReference type="InterPro" id="IPR058625">
    <property type="entry name" value="MdtA-like_BSH"/>
</dbReference>
<sequence>MIARLSYLRTLLRNEHIGSGRFARSRDELEFLPAALEVLETPASPLGRSVALMIGLLMILLLVWAYWGEIDTVAVARGKLVPGGQVKVVQPIELGVVRAIHVTDGQHVNAGQLLVELDPTESEVSKDRIIQALNDARIEARRLEVTLRRLEGEPAELLMLPDTDPIRFREQQHKLQADLNEYRARLAALESERRQVEAQYRAGQAEVARLQALLPIVEEQEQAFRTLMEQKVGARLRWLDARRDLIEQQQDLAVQQHQLQELNAMSQAIQDRSRQLQESFRKSVVGERLNALEQIAQAELELKSAETRERRNRLLSPVDGVVEALAVHTVGGVVRPADELMKIVPDDAPLEVEAMLLNKDVGFVHQGQKVEVKVDSFPFTKYGVIDGEVLKLSSDAKVADKQGLIYPVRVSIDKSSMHVDDYDVALKSGMAVSAEIKTGRRKLIEFFLAPFLRYTSESLRER</sequence>
<evidence type="ECO:0000259" key="11">
    <source>
        <dbReference type="Pfam" id="PF25917"/>
    </source>
</evidence>
<accession>A0ABQ1KLI1</accession>
<keyword evidence="4 9" id="KW-1003">Cell membrane</keyword>
<dbReference type="Pfam" id="PF25917">
    <property type="entry name" value="BSH_RND"/>
    <property type="match status" value="1"/>
</dbReference>
<evidence type="ECO:0000256" key="10">
    <source>
        <dbReference type="SAM" id="Coils"/>
    </source>
</evidence>
<comment type="similarity">
    <text evidence="2 9">Belongs to the membrane fusion protein (MFP) (TC 8.A.1) family.</text>
</comment>
<evidence type="ECO:0000256" key="6">
    <source>
        <dbReference type="ARBA" id="ARBA00022692"/>
    </source>
</evidence>
<proteinExistence type="inferred from homology"/>
<reference evidence="14" key="1">
    <citation type="journal article" date="2019" name="Int. J. Syst. Evol. Microbiol.">
        <title>The Global Catalogue of Microorganisms (GCM) 10K type strain sequencing project: providing services to taxonomists for standard genome sequencing and annotation.</title>
        <authorList>
            <consortium name="The Broad Institute Genomics Platform"/>
            <consortium name="The Broad Institute Genome Sequencing Center for Infectious Disease"/>
            <person name="Wu L."/>
            <person name="Ma J."/>
        </authorList>
    </citation>
    <scope>NUCLEOTIDE SEQUENCE [LARGE SCALE GENOMIC DNA]</scope>
    <source>
        <strain evidence="14">CGMCC 1.15341</strain>
    </source>
</reference>
<evidence type="ECO:0000256" key="2">
    <source>
        <dbReference type="ARBA" id="ARBA00009477"/>
    </source>
</evidence>
<dbReference type="InterPro" id="IPR006144">
    <property type="entry name" value="Secretion_HlyD_CS"/>
</dbReference>
<dbReference type="InterPro" id="IPR010129">
    <property type="entry name" value="T1SS_HlyD"/>
</dbReference>
<keyword evidence="14" id="KW-1185">Reference proteome</keyword>
<dbReference type="Pfam" id="PF26002">
    <property type="entry name" value="Beta-barrel_AprE"/>
    <property type="match status" value="1"/>
</dbReference>
<evidence type="ECO:0000256" key="8">
    <source>
        <dbReference type="ARBA" id="ARBA00023136"/>
    </source>
</evidence>
<dbReference type="RefSeq" id="WP_268235810.1">
    <property type="nucleotide sequence ID" value="NZ_BMIJ01000007.1"/>
</dbReference>
<dbReference type="EMBL" id="BMIJ01000007">
    <property type="protein sequence ID" value="GGC04060.1"/>
    <property type="molecule type" value="Genomic_DNA"/>
</dbReference>
<feature type="domain" description="AprE-like beta-barrel" evidence="12">
    <location>
        <begin position="350"/>
        <end position="439"/>
    </location>
</feature>
<organism evidence="13 14">
    <name type="scientific">Marinobacterium zhoushanense</name>
    <dbReference type="NCBI Taxonomy" id="1679163"/>
    <lineage>
        <taxon>Bacteria</taxon>
        <taxon>Pseudomonadati</taxon>
        <taxon>Pseudomonadota</taxon>
        <taxon>Gammaproteobacteria</taxon>
        <taxon>Oceanospirillales</taxon>
        <taxon>Oceanospirillaceae</taxon>
        <taxon>Marinobacterium</taxon>
    </lineage>
</organism>
<keyword evidence="8 9" id="KW-0472">Membrane</keyword>
<dbReference type="Gene3D" id="2.40.50.100">
    <property type="match status" value="1"/>
</dbReference>
<evidence type="ECO:0000256" key="4">
    <source>
        <dbReference type="ARBA" id="ARBA00022475"/>
    </source>
</evidence>
<dbReference type="PROSITE" id="PS00543">
    <property type="entry name" value="HLYD_FAMILY"/>
    <property type="match status" value="1"/>
</dbReference>
<keyword evidence="3 9" id="KW-0813">Transport</keyword>
<evidence type="ECO:0000256" key="9">
    <source>
        <dbReference type="RuleBase" id="RU365093"/>
    </source>
</evidence>
<feature type="transmembrane region" description="Helical" evidence="9">
    <location>
        <begin position="50"/>
        <end position="67"/>
    </location>
</feature>
<dbReference type="InterPro" id="IPR058982">
    <property type="entry name" value="Beta-barrel_AprE"/>
</dbReference>
<comment type="caution">
    <text evidence="13">The sequence shown here is derived from an EMBL/GenBank/DDBJ whole genome shotgun (WGS) entry which is preliminary data.</text>
</comment>
<comment type="subcellular location">
    <subcellularLocation>
        <location evidence="1 9">Cell inner membrane</location>
        <topology evidence="1 9">Single-pass membrane protein</topology>
    </subcellularLocation>
</comment>
<gene>
    <name evidence="13" type="primary">hlyD</name>
    <name evidence="13" type="ORF">GCM10011352_32910</name>
</gene>
<keyword evidence="10" id="KW-0175">Coiled coil</keyword>
<evidence type="ECO:0000313" key="14">
    <source>
        <dbReference type="Proteomes" id="UP000629025"/>
    </source>
</evidence>
<evidence type="ECO:0000313" key="13">
    <source>
        <dbReference type="EMBL" id="GGC04060.1"/>
    </source>
</evidence>
<dbReference type="Proteomes" id="UP000629025">
    <property type="component" value="Unassembled WGS sequence"/>
</dbReference>
<dbReference type="Gene3D" id="1.10.287.470">
    <property type="entry name" value="Helix hairpin bin"/>
    <property type="match status" value="1"/>
</dbReference>
<dbReference type="PANTHER" id="PTHR30386:SF27">
    <property type="entry name" value="MEMBRANE FUSION PROTEIN (MFP) FAMILY PROTEIN"/>
    <property type="match status" value="1"/>
</dbReference>